<evidence type="ECO:0000313" key="2">
    <source>
        <dbReference type="Proteomes" id="UP000032866"/>
    </source>
</evidence>
<protein>
    <submittedName>
        <fullName evidence="1">Uncharacterized protein</fullName>
    </submittedName>
</protein>
<name>A0A9W3K4E5_BURCE</name>
<dbReference type="KEGG" id="bct:GEM_4173"/>
<sequence length="116" mass="12794">MRSMRPRQPLLYNVLNTVFKALKDLAEVPDTVAHMLEINNSNIGQANLTIPIKRVAKLLTVIVYGRQASNKWLKVGNGFSQRCVSEGGIGADPCGLQMLPMTINVVINWKALGKHP</sequence>
<reference evidence="1 2" key="1">
    <citation type="journal article" date="2012" name="J. Bacteriol.">
        <title>Complete Genome Sequence of Burkholderia sp. Strain GG4, a Betaproteobacterium That Reduces 3-Oxo-N-Acylhomoserine Lactones and Produces Different N-Acylhomoserine Lactones.</title>
        <authorList>
            <person name="Hong K.W."/>
            <person name="Koh C.L."/>
            <person name="Sam C.K."/>
            <person name="Yin W.F."/>
            <person name="Chan K.G."/>
        </authorList>
    </citation>
    <scope>NUCLEOTIDE SEQUENCE [LARGE SCALE GENOMIC DNA]</scope>
    <source>
        <strain evidence="1 2">GG4</strain>
    </source>
</reference>
<accession>A0A9W3K4E5</accession>
<proteinExistence type="predicted"/>
<organism evidence="1 2">
    <name type="scientific">Burkholderia cepacia GG4</name>
    <dbReference type="NCBI Taxonomy" id="1009846"/>
    <lineage>
        <taxon>Bacteria</taxon>
        <taxon>Pseudomonadati</taxon>
        <taxon>Pseudomonadota</taxon>
        <taxon>Betaproteobacteria</taxon>
        <taxon>Burkholderiales</taxon>
        <taxon>Burkholderiaceae</taxon>
        <taxon>Burkholderia</taxon>
        <taxon>Burkholderia cepacia complex</taxon>
    </lineage>
</organism>
<dbReference type="Proteomes" id="UP000032866">
    <property type="component" value="Chromosome 2"/>
</dbReference>
<dbReference type="AlphaFoldDB" id="A0A9W3K4E5"/>
<gene>
    <name evidence="1" type="ORF">GEM_4173</name>
</gene>
<dbReference type="EMBL" id="CP003775">
    <property type="protein sequence ID" value="AFQ50563.1"/>
    <property type="molecule type" value="Genomic_DNA"/>
</dbReference>
<evidence type="ECO:0000313" key="1">
    <source>
        <dbReference type="EMBL" id="AFQ50563.1"/>
    </source>
</evidence>